<dbReference type="AlphaFoldDB" id="A0A0F9MB19"/>
<sequence>MELTLSHWESGGQIMSEKEKMYLYVMHAEKEALIKIGITNDPHKRLLTIQSACPYHLKLLHEFEINKYKAIENRFHLHFRHTHMRGEWFRATPYMLEHFNNCVAKDGEIFDESRSFDDWLFNCDIHKEITKPDNMIMHTARAYSEEGNYNAVEYIIGELEDTIRIIHCMVPKARRRK</sequence>
<gene>
    <name evidence="1" type="ORF">LCGC14_1482270</name>
</gene>
<organism evidence="1">
    <name type="scientific">marine sediment metagenome</name>
    <dbReference type="NCBI Taxonomy" id="412755"/>
    <lineage>
        <taxon>unclassified sequences</taxon>
        <taxon>metagenomes</taxon>
        <taxon>ecological metagenomes</taxon>
    </lineage>
</organism>
<evidence type="ECO:0000313" key="1">
    <source>
        <dbReference type="EMBL" id="KKM66332.1"/>
    </source>
</evidence>
<comment type="caution">
    <text evidence="1">The sequence shown here is derived from an EMBL/GenBank/DDBJ whole genome shotgun (WGS) entry which is preliminary data.</text>
</comment>
<name>A0A0F9MB19_9ZZZZ</name>
<accession>A0A0F9MB19</accession>
<evidence type="ECO:0008006" key="2">
    <source>
        <dbReference type="Google" id="ProtNLM"/>
    </source>
</evidence>
<dbReference type="Pfam" id="PF13455">
    <property type="entry name" value="MUG113"/>
    <property type="match status" value="1"/>
</dbReference>
<protein>
    <recommendedName>
        <fullName evidence="2">GIY-YIG domain-containing protein</fullName>
    </recommendedName>
</protein>
<proteinExistence type="predicted"/>
<reference evidence="1" key="1">
    <citation type="journal article" date="2015" name="Nature">
        <title>Complex archaea that bridge the gap between prokaryotes and eukaryotes.</title>
        <authorList>
            <person name="Spang A."/>
            <person name="Saw J.H."/>
            <person name="Jorgensen S.L."/>
            <person name="Zaremba-Niedzwiedzka K."/>
            <person name="Martijn J."/>
            <person name="Lind A.E."/>
            <person name="van Eijk R."/>
            <person name="Schleper C."/>
            <person name="Guy L."/>
            <person name="Ettema T.J."/>
        </authorList>
    </citation>
    <scope>NUCLEOTIDE SEQUENCE</scope>
</reference>
<dbReference type="EMBL" id="LAZR01010555">
    <property type="protein sequence ID" value="KKM66332.1"/>
    <property type="molecule type" value="Genomic_DNA"/>
</dbReference>